<feature type="compositionally biased region" description="Low complexity" evidence="1">
    <location>
        <begin position="253"/>
        <end position="279"/>
    </location>
</feature>
<evidence type="ECO:0000313" key="4">
    <source>
        <dbReference type="EMBL" id="KUN32110.1"/>
    </source>
</evidence>
<feature type="chain" id="PRO_5007103988" description="Cell wall protein" evidence="3">
    <location>
        <begin position="32"/>
        <end position="335"/>
    </location>
</feature>
<keyword evidence="2" id="KW-0812">Transmembrane</keyword>
<feature type="transmembrane region" description="Helical" evidence="2">
    <location>
        <begin position="309"/>
        <end position="331"/>
    </location>
</feature>
<feature type="region of interest" description="Disordered" evidence="1">
    <location>
        <begin position="195"/>
        <end position="301"/>
    </location>
</feature>
<organism evidence="4 5">
    <name type="scientific">Streptomyces corchorusii</name>
    <name type="common">Streptomyces chibaensis</name>
    <dbReference type="NCBI Taxonomy" id="1903"/>
    <lineage>
        <taxon>Bacteria</taxon>
        <taxon>Bacillati</taxon>
        <taxon>Actinomycetota</taxon>
        <taxon>Actinomycetes</taxon>
        <taxon>Kitasatosporales</taxon>
        <taxon>Streptomycetaceae</taxon>
        <taxon>Streptomyces</taxon>
    </lineage>
</organism>
<protein>
    <recommendedName>
        <fullName evidence="6">Cell wall protein</fullName>
    </recommendedName>
</protein>
<accession>A0A101QLG8</accession>
<evidence type="ECO:0000313" key="5">
    <source>
        <dbReference type="Proteomes" id="UP000053398"/>
    </source>
</evidence>
<name>A0A101QLG8_STRCK</name>
<feature type="compositionally biased region" description="Acidic residues" evidence="1">
    <location>
        <begin position="195"/>
        <end position="207"/>
    </location>
</feature>
<keyword evidence="5" id="KW-1185">Reference proteome</keyword>
<reference evidence="4 5" key="1">
    <citation type="submission" date="2015-10" db="EMBL/GenBank/DDBJ databases">
        <title>Draft genome sequence of Streptomyces corchorusii DSM 40340, type strain for the species Streptomyces corchorusii.</title>
        <authorList>
            <person name="Ruckert C."/>
            <person name="Winkler A."/>
            <person name="Kalinowski J."/>
            <person name="Kampfer P."/>
            <person name="Glaeser S."/>
        </authorList>
    </citation>
    <scope>NUCLEOTIDE SEQUENCE [LARGE SCALE GENOMIC DNA]</scope>
    <source>
        <strain evidence="4 5">DSM 40340</strain>
    </source>
</reference>
<evidence type="ECO:0000256" key="2">
    <source>
        <dbReference type="SAM" id="Phobius"/>
    </source>
</evidence>
<evidence type="ECO:0000256" key="1">
    <source>
        <dbReference type="SAM" id="MobiDB-lite"/>
    </source>
</evidence>
<dbReference type="EMBL" id="LMWP01000002">
    <property type="protein sequence ID" value="KUN32110.1"/>
    <property type="molecule type" value="Genomic_DNA"/>
</dbReference>
<gene>
    <name evidence="4" type="ORF">AQJ11_00760</name>
</gene>
<comment type="caution">
    <text evidence="4">The sequence shown here is derived from an EMBL/GenBank/DDBJ whole genome shotgun (WGS) entry which is preliminary data.</text>
</comment>
<keyword evidence="2" id="KW-0472">Membrane</keyword>
<evidence type="ECO:0008006" key="6">
    <source>
        <dbReference type="Google" id="ProtNLM"/>
    </source>
</evidence>
<dbReference type="AlphaFoldDB" id="A0A101QLG8"/>
<proteinExistence type="predicted"/>
<dbReference type="Proteomes" id="UP000053398">
    <property type="component" value="Unassembled WGS sequence"/>
</dbReference>
<sequence length="335" mass="33460">MFMRLCTSLSLCLTAAAAVVVPAAVPASAHAASAGTTPSCVAADAHAFPLATRIRGGPTSYEAGGGYGTWYIDLTNTTRGTCAGIHPVVVLVDDKRALRPGQPQLDFYDGPRARPVTFESTDEQELVGVLDGAGFGGFTVPPGRTVSVRVRLALTSDTASGQVTANAAVVQRRGQDGDWVGQSNAYRFGIGEEAQDIPDGSLEDAEEAAQKNSAESAGVRATAGVRETTGAQAAEGLPTAPSGSARGDTEALSAAPSGGSAPPAPSAPSAGSSASSASGTDVPGASSPLAQDEAAGERARELARTGPGLVHGLLTAFAALVAVGATAHVVARGRR</sequence>
<feature type="signal peptide" evidence="3">
    <location>
        <begin position="1"/>
        <end position="31"/>
    </location>
</feature>
<evidence type="ECO:0000256" key="3">
    <source>
        <dbReference type="SAM" id="SignalP"/>
    </source>
</evidence>
<keyword evidence="3" id="KW-0732">Signal</keyword>
<keyword evidence="2" id="KW-1133">Transmembrane helix</keyword>